<evidence type="ECO:0000256" key="7">
    <source>
        <dbReference type="ARBA" id="ARBA00023002"/>
    </source>
</evidence>
<evidence type="ECO:0000256" key="3">
    <source>
        <dbReference type="ARBA" id="ARBA00010318"/>
    </source>
</evidence>
<dbReference type="InterPro" id="IPR000506">
    <property type="entry name" value="KARI_C"/>
</dbReference>
<dbReference type="PIRSF" id="PIRSF000116">
    <property type="entry name" value="IlvC_gammaproteo"/>
    <property type="match status" value="1"/>
</dbReference>
<comment type="similarity">
    <text evidence="3 9 10">Belongs to the ketol-acid reductoisomerase family.</text>
</comment>
<dbReference type="PANTHER" id="PTHR21371">
    <property type="entry name" value="KETOL-ACID REDUCTOISOMERASE, MITOCHONDRIAL"/>
    <property type="match status" value="1"/>
</dbReference>
<keyword evidence="8 9" id="KW-0100">Branched-chain amino acid biosynthesis</keyword>
<dbReference type="Gene3D" id="6.10.240.10">
    <property type="match status" value="1"/>
</dbReference>
<keyword evidence="6 9" id="KW-0460">Magnesium</keyword>
<feature type="binding site" evidence="9">
    <location>
        <position position="48"/>
    </location>
    <ligand>
        <name>NADP(+)</name>
        <dbReference type="ChEBI" id="CHEBI:58349"/>
    </ligand>
</feature>
<evidence type="ECO:0000256" key="6">
    <source>
        <dbReference type="ARBA" id="ARBA00022842"/>
    </source>
</evidence>
<name>A0A6J4VS98_9DEIN</name>
<dbReference type="PANTHER" id="PTHR21371:SF1">
    <property type="entry name" value="KETOL-ACID REDUCTOISOMERASE, MITOCHONDRIAL"/>
    <property type="match status" value="1"/>
</dbReference>
<dbReference type="InterPro" id="IPR013116">
    <property type="entry name" value="KARI_N"/>
</dbReference>
<evidence type="ECO:0000313" key="13">
    <source>
        <dbReference type="EMBL" id="CAA9587498.1"/>
    </source>
</evidence>
<keyword evidence="7 9" id="KW-0560">Oxidoreductase</keyword>
<evidence type="ECO:0000259" key="12">
    <source>
        <dbReference type="PROSITE" id="PS51851"/>
    </source>
</evidence>
<evidence type="ECO:0000256" key="4">
    <source>
        <dbReference type="ARBA" id="ARBA00022605"/>
    </source>
</evidence>
<evidence type="ECO:0000256" key="8">
    <source>
        <dbReference type="ARBA" id="ARBA00023304"/>
    </source>
</evidence>
<evidence type="ECO:0000256" key="1">
    <source>
        <dbReference type="ARBA" id="ARBA00004864"/>
    </source>
</evidence>
<dbReference type="UniPathway" id="UPA00049">
    <property type="reaction ID" value="UER00060"/>
</dbReference>
<feature type="binding site" evidence="9 10">
    <location>
        <position position="191"/>
    </location>
    <ligand>
        <name>Mg(2+)</name>
        <dbReference type="ChEBI" id="CHEBI:18420"/>
        <label>1</label>
    </ligand>
</feature>
<dbReference type="AlphaFoldDB" id="A0A6J4VS98"/>
<dbReference type="GO" id="GO:0009099">
    <property type="term" value="P:L-valine biosynthetic process"/>
    <property type="evidence" value="ECO:0007669"/>
    <property type="project" value="UniProtKB-UniRule"/>
</dbReference>
<dbReference type="HAMAP" id="MF_00435">
    <property type="entry name" value="IlvC"/>
    <property type="match status" value="1"/>
</dbReference>
<comment type="cofactor">
    <cofactor evidence="9">
        <name>Mg(2+)</name>
        <dbReference type="ChEBI" id="CHEBI:18420"/>
    </cofactor>
    <text evidence="9">Binds 2 magnesium ions per subunit.</text>
</comment>
<feature type="binding site" evidence="9 10">
    <location>
        <position position="231"/>
    </location>
    <ligand>
        <name>Mg(2+)</name>
        <dbReference type="ChEBI" id="CHEBI:18420"/>
        <label>2</label>
    </ligand>
</feature>
<feature type="binding site" evidence="9 10">
    <location>
        <position position="252"/>
    </location>
    <ligand>
        <name>substrate</name>
    </ligand>
</feature>
<dbReference type="FunFam" id="3.40.50.720:FF:000023">
    <property type="entry name" value="Ketol-acid reductoisomerase (NADP(+))"/>
    <property type="match status" value="1"/>
</dbReference>
<dbReference type="Pfam" id="PF01450">
    <property type="entry name" value="KARI_C"/>
    <property type="match status" value="1"/>
</dbReference>
<evidence type="ECO:0000256" key="10">
    <source>
        <dbReference type="PROSITE-ProRule" id="PRU01198"/>
    </source>
</evidence>
<comment type="pathway">
    <text evidence="2 9">Amino-acid biosynthesis; L-isoleucine biosynthesis; L-isoleucine from 2-oxobutanoate: step 2/4.</text>
</comment>
<dbReference type="EMBL" id="CADCWP010000340">
    <property type="protein sequence ID" value="CAA9587498.1"/>
    <property type="molecule type" value="Genomic_DNA"/>
</dbReference>
<dbReference type="GO" id="GO:0000287">
    <property type="term" value="F:magnesium ion binding"/>
    <property type="evidence" value="ECO:0007669"/>
    <property type="project" value="UniProtKB-UniRule"/>
</dbReference>
<feature type="binding site" evidence="9">
    <location>
        <position position="53"/>
    </location>
    <ligand>
        <name>NADP(+)</name>
        <dbReference type="ChEBI" id="CHEBI:58349"/>
    </ligand>
</feature>
<feature type="domain" description="KARI C-terminal knotted" evidence="12">
    <location>
        <begin position="183"/>
        <end position="328"/>
    </location>
</feature>
<feature type="binding site" evidence="9 10">
    <location>
        <position position="227"/>
    </location>
    <ligand>
        <name>Mg(2+)</name>
        <dbReference type="ChEBI" id="CHEBI:18420"/>
        <label>2</label>
    </ligand>
</feature>
<dbReference type="GO" id="GO:0004455">
    <property type="term" value="F:ketol-acid reductoisomerase activity"/>
    <property type="evidence" value="ECO:0007669"/>
    <property type="project" value="UniProtKB-UniRule"/>
</dbReference>
<feature type="binding site" evidence="9">
    <location>
        <position position="51"/>
    </location>
    <ligand>
        <name>NADP(+)</name>
        <dbReference type="ChEBI" id="CHEBI:58349"/>
    </ligand>
</feature>
<evidence type="ECO:0000259" key="11">
    <source>
        <dbReference type="PROSITE" id="PS51850"/>
    </source>
</evidence>
<evidence type="ECO:0000256" key="9">
    <source>
        <dbReference type="HAMAP-Rule" id="MF_00435"/>
    </source>
</evidence>
<keyword evidence="4 9" id="KW-0028">Amino-acid biosynthesis</keyword>
<dbReference type="InterPro" id="IPR014359">
    <property type="entry name" value="KARI_prok"/>
</dbReference>
<dbReference type="GO" id="GO:0009097">
    <property type="term" value="P:isoleucine biosynthetic process"/>
    <property type="evidence" value="ECO:0007669"/>
    <property type="project" value="UniProtKB-UniRule"/>
</dbReference>
<gene>
    <name evidence="9" type="primary">ilvC</name>
    <name evidence="13" type="ORF">AVDCRST_MAG86-3824</name>
</gene>
<feature type="domain" description="KARI N-terminal Rossmann" evidence="11">
    <location>
        <begin position="2"/>
        <end position="182"/>
    </location>
</feature>
<dbReference type="SUPFAM" id="SSF51735">
    <property type="entry name" value="NAD(P)-binding Rossmann-fold domains"/>
    <property type="match status" value="1"/>
</dbReference>
<dbReference type="NCBIfam" id="NF009940">
    <property type="entry name" value="PRK13403.1"/>
    <property type="match status" value="1"/>
</dbReference>
<organism evidence="13">
    <name type="scientific">uncultured Truepera sp</name>
    <dbReference type="NCBI Taxonomy" id="543023"/>
    <lineage>
        <taxon>Bacteria</taxon>
        <taxon>Thermotogati</taxon>
        <taxon>Deinococcota</taxon>
        <taxon>Deinococci</taxon>
        <taxon>Trueperales</taxon>
        <taxon>Trueperaceae</taxon>
        <taxon>Truepera</taxon>
        <taxon>environmental samples</taxon>
    </lineage>
</organism>
<dbReference type="SUPFAM" id="SSF48179">
    <property type="entry name" value="6-phosphogluconate dehydrogenase C-terminal domain-like"/>
    <property type="match status" value="1"/>
</dbReference>
<dbReference type="InterPro" id="IPR036291">
    <property type="entry name" value="NAD(P)-bd_dom_sf"/>
</dbReference>
<keyword evidence="9" id="KW-0521">NADP</keyword>
<evidence type="ECO:0000256" key="2">
    <source>
        <dbReference type="ARBA" id="ARBA00004885"/>
    </source>
</evidence>
<accession>A0A6J4VS98</accession>
<dbReference type="GO" id="GO:0050661">
    <property type="term" value="F:NADP binding"/>
    <property type="evidence" value="ECO:0007669"/>
    <property type="project" value="InterPro"/>
</dbReference>
<dbReference type="Pfam" id="PF07991">
    <property type="entry name" value="KARI_N"/>
    <property type="match status" value="1"/>
</dbReference>
<sequence>MANIYYDSDANMAHLEGKTVAILGYGAQGHAHALNAKESGVNVVVGLRRGSPSWAKAEEAGLTVMEVPGAAQAGDLIMVLLPDETQGKIYQEQIEPYLEADNALLFAHGFNIHFGQIQPPKNVDVLMVAPKGPGELVRRTYTQGGGVPCLIAVHQDATGTAKQRGLAYAKAIGGTRGGVLETTFTEETETDLFGEQVVLCGGVTELMRSGFQTLVEAGYQPESAYFECVHEMKLIVDLIYEGGFEKMRDVISNTAEYGDYVTGPRIITDETRAEMRRVLKDIQQGKFARDFLLENQVGQPTLKAGRRATGESQVAEVGGRLRQMMPFIGKKG</sequence>
<comment type="catalytic activity">
    <reaction evidence="9">
        <text>(2R)-2,3-dihydroxy-3-methylbutanoate + NADP(+) = (2S)-2-acetolactate + NADPH + H(+)</text>
        <dbReference type="Rhea" id="RHEA:22068"/>
        <dbReference type="ChEBI" id="CHEBI:15378"/>
        <dbReference type="ChEBI" id="CHEBI:49072"/>
        <dbReference type="ChEBI" id="CHEBI:57783"/>
        <dbReference type="ChEBI" id="CHEBI:58349"/>
        <dbReference type="ChEBI" id="CHEBI:58476"/>
        <dbReference type="EC" id="1.1.1.86"/>
    </reaction>
</comment>
<dbReference type="InterPro" id="IPR013023">
    <property type="entry name" value="KARI"/>
</dbReference>
<comment type="catalytic activity">
    <reaction evidence="9">
        <text>(2R,3R)-2,3-dihydroxy-3-methylpentanoate + NADP(+) = (S)-2-ethyl-2-hydroxy-3-oxobutanoate + NADPH + H(+)</text>
        <dbReference type="Rhea" id="RHEA:13493"/>
        <dbReference type="ChEBI" id="CHEBI:15378"/>
        <dbReference type="ChEBI" id="CHEBI:49256"/>
        <dbReference type="ChEBI" id="CHEBI:49258"/>
        <dbReference type="ChEBI" id="CHEBI:57783"/>
        <dbReference type="ChEBI" id="CHEBI:58349"/>
        <dbReference type="EC" id="1.1.1.86"/>
    </reaction>
</comment>
<dbReference type="PROSITE" id="PS51850">
    <property type="entry name" value="KARI_N"/>
    <property type="match status" value="1"/>
</dbReference>
<feature type="active site" evidence="9">
    <location>
        <position position="108"/>
    </location>
</feature>
<feature type="binding site" evidence="9">
    <location>
        <begin position="25"/>
        <end position="28"/>
    </location>
    <ligand>
        <name>NADP(+)</name>
        <dbReference type="ChEBI" id="CHEBI:58349"/>
    </ligand>
</feature>
<proteinExistence type="inferred from homology"/>
<keyword evidence="13" id="KW-0413">Isomerase</keyword>
<protein>
    <recommendedName>
        <fullName evidence="9">Ketol-acid reductoisomerase (NADP(+))</fullName>
        <shortName evidence="9">KARI</shortName>
        <ecNumber evidence="9">1.1.1.86</ecNumber>
    </recommendedName>
    <alternativeName>
        <fullName evidence="9">Acetohydroxy-acid isomeroreductase</fullName>
        <shortName evidence="9">AHIR</shortName>
    </alternativeName>
    <alternativeName>
        <fullName evidence="9">Alpha-keto-beta-hydroxylacyl reductoisomerase</fullName>
    </alternativeName>
</protein>
<dbReference type="EC" id="1.1.1.86" evidence="9"/>
<dbReference type="NCBIfam" id="NF004017">
    <property type="entry name" value="PRK05479.1"/>
    <property type="match status" value="1"/>
</dbReference>
<keyword evidence="5 9" id="KW-0479">Metal-binding</keyword>
<feature type="binding site" evidence="9 10">
    <location>
        <position position="195"/>
    </location>
    <ligand>
        <name>Mg(2+)</name>
        <dbReference type="ChEBI" id="CHEBI:18420"/>
        <label>1</label>
    </ligand>
</feature>
<dbReference type="Gene3D" id="3.40.50.720">
    <property type="entry name" value="NAD(P)-binding Rossmann-like Domain"/>
    <property type="match status" value="1"/>
</dbReference>
<dbReference type="PROSITE" id="PS51851">
    <property type="entry name" value="KARI_C"/>
    <property type="match status" value="1"/>
</dbReference>
<comment type="function">
    <text evidence="9">Involved in the biosynthesis of branched-chain amino acids (BCAA). Catalyzes an alkyl-migration followed by a ketol-acid reduction of (S)-2-acetolactate (S2AL) to yield (R)-2,3-dihydroxy-isovalerate. In the isomerase reaction, S2AL is rearranged via a Mg-dependent methyl migration to produce 3-hydroxy-3-methyl-2-ketobutyrate (HMKB). In the reductase reaction, this 2-ketoacid undergoes a metal-dependent reduction by NADPH to yield (R)-2,3-dihydroxy-isovalerate.</text>
</comment>
<dbReference type="GO" id="GO:0005829">
    <property type="term" value="C:cytosol"/>
    <property type="evidence" value="ECO:0007669"/>
    <property type="project" value="TreeGrafter"/>
</dbReference>
<evidence type="ECO:0000256" key="5">
    <source>
        <dbReference type="ARBA" id="ARBA00022723"/>
    </source>
</evidence>
<feature type="binding site" evidence="9 10">
    <location>
        <position position="191"/>
    </location>
    <ligand>
        <name>Mg(2+)</name>
        <dbReference type="ChEBI" id="CHEBI:18420"/>
        <label>2</label>
    </ligand>
</feature>
<feature type="binding site" evidence="9">
    <location>
        <position position="134"/>
    </location>
    <ligand>
        <name>NADP(+)</name>
        <dbReference type="ChEBI" id="CHEBI:58349"/>
    </ligand>
</feature>
<comment type="pathway">
    <text evidence="1 9">Amino-acid biosynthesis; L-valine biosynthesis; L-valine from pyruvate: step 2/4.</text>
</comment>
<dbReference type="GO" id="GO:0016853">
    <property type="term" value="F:isomerase activity"/>
    <property type="evidence" value="ECO:0007669"/>
    <property type="project" value="UniProtKB-KW"/>
</dbReference>
<comment type="caution">
    <text evidence="9">Lacks conserved residue(s) required for the propagation of feature annotation.</text>
</comment>
<reference evidence="13" key="1">
    <citation type="submission" date="2020-02" db="EMBL/GenBank/DDBJ databases">
        <authorList>
            <person name="Meier V. D."/>
        </authorList>
    </citation>
    <scope>NUCLEOTIDE SEQUENCE</scope>
    <source>
        <strain evidence="13">AVDCRST_MAG86</strain>
    </source>
</reference>
<dbReference type="InterPro" id="IPR008927">
    <property type="entry name" value="6-PGluconate_DH-like_C_sf"/>
</dbReference>
<dbReference type="NCBIfam" id="TIGR00465">
    <property type="entry name" value="ilvC"/>
    <property type="match status" value="1"/>
</dbReference>
<dbReference type="UniPathway" id="UPA00047">
    <property type="reaction ID" value="UER00056"/>
</dbReference>